<comment type="function">
    <text evidence="4">This protein is located at the 30S-50S ribosomal subunit interface and may play a role in the structure and function of the aminoacyl-tRNA binding site.</text>
</comment>
<evidence type="ECO:0000256" key="4">
    <source>
        <dbReference type="RuleBase" id="RU000559"/>
    </source>
</evidence>
<accession>A0A1F5YZR9</accession>
<dbReference type="Pfam" id="PF01245">
    <property type="entry name" value="Ribosomal_L19"/>
    <property type="match status" value="1"/>
</dbReference>
<dbReference type="STRING" id="1798377.A2872_00660"/>
<comment type="caution">
    <text evidence="5">The sequence shown here is derived from an EMBL/GenBank/DDBJ whole genome shotgun (WGS) entry which is preliminary data.</text>
</comment>
<dbReference type="InterPro" id="IPR008991">
    <property type="entry name" value="Translation_prot_SH3-like_sf"/>
</dbReference>
<name>A0A1F5YZR9_9BACT</name>
<dbReference type="AlphaFoldDB" id="A0A1F5YZR9"/>
<dbReference type="GO" id="GO:0003735">
    <property type="term" value="F:structural constituent of ribosome"/>
    <property type="evidence" value="ECO:0007669"/>
    <property type="project" value="InterPro"/>
</dbReference>
<comment type="similarity">
    <text evidence="1 4">Belongs to the bacterial ribosomal protein bL19 family.</text>
</comment>
<evidence type="ECO:0000313" key="5">
    <source>
        <dbReference type="EMBL" id="OGG05615.1"/>
    </source>
</evidence>
<dbReference type="PANTHER" id="PTHR15680:SF9">
    <property type="entry name" value="LARGE RIBOSOMAL SUBUNIT PROTEIN BL19M"/>
    <property type="match status" value="1"/>
</dbReference>
<dbReference type="InterPro" id="IPR001857">
    <property type="entry name" value="Ribosomal_bL19"/>
</dbReference>
<dbReference type="GO" id="GO:0006412">
    <property type="term" value="P:translation"/>
    <property type="evidence" value="ECO:0007669"/>
    <property type="project" value="InterPro"/>
</dbReference>
<dbReference type="EMBL" id="MFJG01000032">
    <property type="protein sequence ID" value="OGG05615.1"/>
    <property type="molecule type" value="Genomic_DNA"/>
</dbReference>
<protein>
    <recommendedName>
        <fullName evidence="4">50S ribosomal protein L19</fullName>
    </recommendedName>
</protein>
<keyword evidence="3 4" id="KW-0687">Ribonucleoprotein</keyword>
<reference evidence="5 6" key="1">
    <citation type="journal article" date="2016" name="Nat. Commun.">
        <title>Thousands of microbial genomes shed light on interconnected biogeochemical processes in an aquifer system.</title>
        <authorList>
            <person name="Anantharaman K."/>
            <person name="Brown C.T."/>
            <person name="Hug L.A."/>
            <person name="Sharon I."/>
            <person name="Castelle C.J."/>
            <person name="Probst A.J."/>
            <person name="Thomas B.C."/>
            <person name="Singh A."/>
            <person name="Wilkins M.J."/>
            <person name="Karaoz U."/>
            <person name="Brodie E.L."/>
            <person name="Williams K.H."/>
            <person name="Hubbard S.S."/>
            <person name="Banfield J.F."/>
        </authorList>
    </citation>
    <scope>NUCLEOTIDE SEQUENCE [LARGE SCALE GENOMIC DNA]</scope>
</reference>
<dbReference type="Proteomes" id="UP000178681">
    <property type="component" value="Unassembled WGS sequence"/>
</dbReference>
<evidence type="ECO:0000313" key="6">
    <source>
        <dbReference type="Proteomes" id="UP000178681"/>
    </source>
</evidence>
<gene>
    <name evidence="5" type="ORF">A2872_00660</name>
</gene>
<evidence type="ECO:0000256" key="3">
    <source>
        <dbReference type="ARBA" id="ARBA00023274"/>
    </source>
</evidence>
<dbReference type="InterPro" id="IPR038657">
    <property type="entry name" value="Ribosomal_bL19_sf"/>
</dbReference>
<keyword evidence="2 5" id="KW-0689">Ribosomal protein</keyword>
<dbReference type="GO" id="GO:0022625">
    <property type="term" value="C:cytosolic large ribosomal subunit"/>
    <property type="evidence" value="ECO:0007669"/>
    <property type="project" value="TreeGrafter"/>
</dbReference>
<evidence type="ECO:0000256" key="1">
    <source>
        <dbReference type="ARBA" id="ARBA00005781"/>
    </source>
</evidence>
<proteinExistence type="inferred from homology"/>
<dbReference type="PRINTS" id="PR00061">
    <property type="entry name" value="RIBOSOMALL19"/>
</dbReference>
<dbReference type="NCBIfam" id="TIGR01024">
    <property type="entry name" value="rplS_bact"/>
    <property type="match status" value="1"/>
</dbReference>
<dbReference type="PANTHER" id="PTHR15680">
    <property type="entry name" value="RIBOSOMAL PROTEIN L19"/>
    <property type="match status" value="1"/>
</dbReference>
<evidence type="ECO:0000256" key="2">
    <source>
        <dbReference type="ARBA" id="ARBA00022980"/>
    </source>
</evidence>
<dbReference type="SUPFAM" id="SSF50104">
    <property type="entry name" value="Translation proteins SH3-like domain"/>
    <property type="match status" value="1"/>
</dbReference>
<dbReference type="Gene3D" id="2.30.30.790">
    <property type="match status" value="1"/>
</dbReference>
<organism evidence="5 6">
    <name type="scientific">Candidatus Gottesmanbacteria bacterium RIFCSPHIGHO2_01_FULL_42_12</name>
    <dbReference type="NCBI Taxonomy" id="1798377"/>
    <lineage>
        <taxon>Bacteria</taxon>
        <taxon>Candidatus Gottesmaniibacteriota</taxon>
    </lineage>
</organism>
<sequence length="97" mass="11023">MDYTFKPGDTISVHQKISEGDKTRIQIYTGIVLALNKTAKSFTVRKISEGVGVERIWRLDNPNIEKIEIKKVASGQKRSKLYYLRGLTEKQVAKILA</sequence>